<dbReference type="InterPro" id="IPR058637">
    <property type="entry name" value="YknX-like_C"/>
</dbReference>
<organism evidence="7 8">
    <name type="scientific">Mariniflexile fucanivorans</name>
    <dbReference type="NCBI Taxonomy" id="264023"/>
    <lineage>
        <taxon>Bacteria</taxon>
        <taxon>Pseudomonadati</taxon>
        <taxon>Bacteroidota</taxon>
        <taxon>Flavobacteriia</taxon>
        <taxon>Flavobacteriales</taxon>
        <taxon>Flavobacteriaceae</taxon>
        <taxon>Mariniflexile</taxon>
    </lineage>
</organism>
<feature type="domain" description="CzcB-like barrel-sandwich hybrid" evidence="5">
    <location>
        <begin position="101"/>
        <end position="217"/>
    </location>
</feature>
<dbReference type="InterPro" id="IPR058648">
    <property type="entry name" value="HH_CzcB-like"/>
</dbReference>
<dbReference type="Pfam" id="PF25989">
    <property type="entry name" value="YknX_C"/>
    <property type="match status" value="1"/>
</dbReference>
<dbReference type="Gene3D" id="2.40.420.20">
    <property type="match status" value="1"/>
</dbReference>
<comment type="similarity">
    <text evidence="1">Belongs to the membrane fusion protein (MFP) (TC 8.A.1) family.</text>
</comment>
<dbReference type="InterPro" id="IPR058647">
    <property type="entry name" value="BSH_CzcB-like"/>
</dbReference>
<evidence type="ECO:0000259" key="6">
    <source>
        <dbReference type="Pfam" id="PF25989"/>
    </source>
</evidence>
<dbReference type="RefSeq" id="WP_132214354.1">
    <property type="nucleotide sequence ID" value="NZ_OX156936.1"/>
</dbReference>
<sequence>MKHIYSLLIVTVLLVSCGGDKEKSVETLIEKGSLQELRTKKQELSQQQSELKKQIALLESKINTLDDTKHAAIVTTITLNDTIFKHYAEIQGDVETNQNIVIYPQFSGILTQVYVKEGQKVSKGQVLAKIDDGGLSSQVAQVQAQTALAKTTFERQARLWEQKIGSEIQYLQAKTNYEASKNASDQLQSQLGKTTVRAPFSGTIDQVITDQGSAVNPGQNPLMRIVNLDDMYVKADVPETYLGKITIGSEVLVAFPSLNKTYQGKIRQVSNFINPDNRSFSIQVALPNKDAFLKPNLIATVKLNDYTSEKSILVPNNVIQKNGNNESLVFIYEPKSDSEGTAKRITIKTGKEQNGMVEVLEGLKANDIIINEGARTLRDGQEVSTKNTSNE</sequence>
<dbReference type="Gene3D" id="1.10.287.470">
    <property type="entry name" value="Helix hairpin bin"/>
    <property type="match status" value="1"/>
</dbReference>
<protein>
    <submittedName>
        <fullName evidence="7">RND family efflux transporter MFP subunit</fullName>
    </submittedName>
</protein>
<dbReference type="InterPro" id="IPR006143">
    <property type="entry name" value="RND_pump_MFP"/>
</dbReference>
<dbReference type="Pfam" id="PF25893">
    <property type="entry name" value="HH_CzcB"/>
    <property type="match status" value="1"/>
</dbReference>
<dbReference type="GO" id="GO:0015562">
    <property type="term" value="F:efflux transmembrane transporter activity"/>
    <property type="evidence" value="ECO:0007669"/>
    <property type="project" value="TreeGrafter"/>
</dbReference>
<accession>A0A4R1RSH4</accession>
<keyword evidence="8" id="KW-1185">Reference proteome</keyword>
<feature type="domain" description="CusB-like beta-barrel" evidence="4">
    <location>
        <begin position="233"/>
        <end position="305"/>
    </location>
</feature>
<dbReference type="PROSITE" id="PS51257">
    <property type="entry name" value="PROKAR_LIPOPROTEIN"/>
    <property type="match status" value="1"/>
</dbReference>
<dbReference type="Proteomes" id="UP000295455">
    <property type="component" value="Unassembled WGS sequence"/>
</dbReference>
<dbReference type="PANTHER" id="PTHR30469:SF15">
    <property type="entry name" value="HLYD FAMILY OF SECRETION PROTEINS"/>
    <property type="match status" value="1"/>
</dbReference>
<dbReference type="Gene3D" id="2.40.50.100">
    <property type="match status" value="1"/>
</dbReference>
<dbReference type="OrthoDB" id="9806939at2"/>
<dbReference type="PANTHER" id="PTHR30469">
    <property type="entry name" value="MULTIDRUG RESISTANCE PROTEIN MDTA"/>
    <property type="match status" value="1"/>
</dbReference>
<dbReference type="Pfam" id="PF25973">
    <property type="entry name" value="BSH_CzcB"/>
    <property type="match status" value="1"/>
</dbReference>
<evidence type="ECO:0000313" key="8">
    <source>
        <dbReference type="Proteomes" id="UP000295455"/>
    </source>
</evidence>
<evidence type="ECO:0000256" key="1">
    <source>
        <dbReference type="ARBA" id="ARBA00009477"/>
    </source>
</evidence>
<dbReference type="NCBIfam" id="TIGR01730">
    <property type="entry name" value="RND_mfp"/>
    <property type="match status" value="1"/>
</dbReference>
<dbReference type="InterPro" id="IPR058792">
    <property type="entry name" value="Beta-barrel_RND_2"/>
</dbReference>
<reference evidence="7 8" key="1">
    <citation type="submission" date="2019-03" db="EMBL/GenBank/DDBJ databases">
        <title>Genomic Encyclopedia of Type Strains, Phase IV (KMG-IV): sequencing the most valuable type-strain genomes for metagenomic binning, comparative biology and taxonomic classification.</title>
        <authorList>
            <person name="Goeker M."/>
        </authorList>
    </citation>
    <scope>NUCLEOTIDE SEQUENCE [LARGE SCALE GENOMIC DNA]</scope>
    <source>
        <strain evidence="7 8">DSM 18792</strain>
    </source>
</reference>
<evidence type="ECO:0000259" key="4">
    <source>
        <dbReference type="Pfam" id="PF25954"/>
    </source>
</evidence>
<dbReference type="Gene3D" id="2.40.30.170">
    <property type="match status" value="1"/>
</dbReference>
<dbReference type="Pfam" id="PF25954">
    <property type="entry name" value="Beta-barrel_RND_2"/>
    <property type="match status" value="1"/>
</dbReference>
<dbReference type="GO" id="GO:1990281">
    <property type="term" value="C:efflux pump complex"/>
    <property type="evidence" value="ECO:0007669"/>
    <property type="project" value="TreeGrafter"/>
</dbReference>
<evidence type="ECO:0000313" key="7">
    <source>
        <dbReference type="EMBL" id="TCL68980.1"/>
    </source>
</evidence>
<name>A0A4R1RSH4_9FLAO</name>
<dbReference type="FunFam" id="2.40.30.170:FF:000010">
    <property type="entry name" value="Efflux RND transporter periplasmic adaptor subunit"/>
    <property type="match status" value="1"/>
</dbReference>
<feature type="coiled-coil region" evidence="2">
    <location>
        <begin position="34"/>
        <end position="68"/>
    </location>
</feature>
<feature type="domain" description="YknX-like C-terminal permuted SH3-like" evidence="6">
    <location>
        <begin position="338"/>
        <end position="384"/>
    </location>
</feature>
<evidence type="ECO:0000259" key="3">
    <source>
        <dbReference type="Pfam" id="PF25893"/>
    </source>
</evidence>
<evidence type="ECO:0000259" key="5">
    <source>
        <dbReference type="Pfam" id="PF25973"/>
    </source>
</evidence>
<gene>
    <name evidence="7" type="ORF">EV196_101407</name>
</gene>
<evidence type="ECO:0000256" key="2">
    <source>
        <dbReference type="SAM" id="Coils"/>
    </source>
</evidence>
<feature type="domain" description="CzcB-like alpha-helical hairpin" evidence="3">
    <location>
        <begin position="135"/>
        <end position="191"/>
    </location>
</feature>
<dbReference type="AlphaFoldDB" id="A0A4R1RSH4"/>
<comment type="caution">
    <text evidence="7">The sequence shown here is derived from an EMBL/GenBank/DDBJ whole genome shotgun (WGS) entry which is preliminary data.</text>
</comment>
<keyword evidence="2" id="KW-0175">Coiled coil</keyword>
<dbReference type="EMBL" id="SLUP01000001">
    <property type="protein sequence ID" value="TCL68980.1"/>
    <property type="molecule type" value="Genomic_DNA"/>
</dbReference>
<dbReference type="SUPFAM" id="SSF111369">
    <property type="entry name" value="HlyD-like secretion proteins"/>
    <property type="match status" value="1"/>
</dbReference>
<proteinExistence type="inferred from homology"/>